<reference evidence="2" key="1">
    <citation type="journal article" date="2019" name="Curr. Biol.">
        <title>Genome Sequence of Striga asiatica Provides Insight into the Evolution of Plant Parasitism.</title>
        <authorList>
            <person name="Yoshida S."/>
            <person name="Kim S."/>
            <person name="Wafula E.K."/>
            <person name="Tanskanen J."/>
            <person name="Kim Y.M."/>
            <person name="Honaas L."/>
            <person name="Yang Z."/>
            <person name="Spallek T."/>
            <person name="Conn C.E."/>
            <person name="Ichihashi Y."/>
            <person name="Cheong K."/>
            <person name="Cui S."/>
            <person name="Der J.P."/>
            <person name="Gundlach H."/>
            <person name="Jiao Y."/>
            <person name="Hori C."/>
            <person name="Ishida J.K."/>
            <person name="Kasahara H."/>
            <person name="Kiba T."/>
            <person name="Kim M.S."/>
            <person name="Koo N."/>
            <person name="Laohavisit A."/>
            <person name="Lee Y.H."/>
            <person name="Lumba S."/>
            <person name="McCourt P."/>
            <person name="Mortimer J.C."/>
            <person name="Mutuku J.M."/>
            <person name="Nomura T."/>
            <person name="Sasaki-Sekimoto Y."/>
            <person name="Seto Y."/>
            <person name="Wang Y."/>
            <person name="Wakatake T."/>
            <person name="Sakakibara H."/>
            <person name="Demura T."/>
            <person name="Yamaguchi S."/>
            <person name="Yoneyama K."/>
            <person name="Manabe R.I."/>
            <person name="Nelson D.C."/>
            <person name="Schulman A.H."/>
            <person name="Timko M.P."/>
            <person name="dePamphilis C.W."/>
            <person name="Choi D."/>
            <person name="Shirasu K."/>
        </authorList>
    </citation>
    <scope>NUCLEOTIDE SEQUENCE [LARGE SCALE GENOMIC DNA]</scope>
    <source>
        <strain evidence="2">cv. UVA1</strain>
    </source>
</reference>
<proteinExistence type="predicted"/>
<evidence type="ECO:0000313" key="2">
    <source>
        <dbReference type="Proteomes" id="UP000325081"/>
    </source>
</evidence>
<dbReference type="Proteomes" id="UP000325081">
    <property type="component" value="Unassembled WGS sequence"/>
</dbReference>
<dbReference type="OrthoDB" id="1751712at2759"/>
<feature type="non-terminal residue" evidence="1">
    <location>
        <position position="130"/>
    </location>
</feature>
<sequence length="130" mass="15117">MCNSGLCWDENLVRILFRDSDASEILNIRGLNPRGEDLWLCHFSVKGNFSVHAAYHSMINEKICVVSEDRIQLTTYILWWLWRARNLWIFEQTWQTEREILKAAARDWGGNGKLSSSDESYAVSLCIEFG</sequence>
<organism evidence="1 2">
    <name type="scientific">Striga asiatica</name>
    <name type="common">Asiatic witchweed</name>
    <name type="synonym">Buchnera asiatica</name>
    <dbReference type="NCBI Taxonomy" id="4170"/>
    <lineage>
        <taxon>Eukaryota</taxon>
        <taxon>Viridiplantae</taxon>
        <taxon>Streptophyta</taxon>
        <taxon>Embryophyta</taxon>
        <taxon>Tracheophyta</taxon>
        <taxon>Spermatophyta</taxon>
        <taxon>Magnoliopsida</taxon>
        <taxon>eudicotyledons</taxon>
        <taxon>Gunneridae</taxon>
        <taxon>Pentapetalae</taxon>
        <taxon>asterids</taxon>
        <taxon>lamiids</taxon>
        <taxon>Lamiales</taxon>
        <taxon>Orobanchaceae</taxon>
        <taxon>Buchnereae</taxon>
        <taxon>Striga</taxon>
    </lineage>
</organism>
<keyword evidence="2" id="KW-1185">Reference proteome</keyword>
<dbReference type="EMBL" id="BKCP01007449">
    <property type="protein sequence ID" value="GER46211.1"/>
    <property type="molecule type" value="Genomic_DNA"/>
</dbReference>
<accession>A0A5A7QQN6</accession>
<name>A0A5A7QQN6_STRAF</name>
<gene>
    <name evidence="1" type="ORF">STAS_23240</name>
</gene>
<protein>
    <submittedName>
        <fullName evidence="1">Ribonuclease H-like superfamily protein</fullName>
    </submittedName>
</protein>
<dbReference type="AlphaFoldDB" id="A0A5A7QQN6"/>
<evidence type="ECO:0000313" key="1">
    <source>
        <dbReference type="EMBL" id="GER46211.1"/>
    </source>
</evidence>
<comment type="caution">
    <text evidence="1">The sequence shown here is derived from an EMBL/GenBank/DDBJ whole genome shotgun (WGS) entry which is preliminary data.</text>
</comment>